<protein>
    <submittedName>
        <fullName evidence="1">Uncharacterized protein</fullName>
    </submittedName>
</protein>
<dbReference type="Proteomes" id="UP000622604">
    <property type="component" value="Unassembled WGS sequence"/>
</dbReference>
<proteinExistence type="predicted"/>
<organism evidence="1 2">
    <name type="scientific">Paraglaciecola chathamensis</name>
    <dbReference type="NCBI Taxonomy" id="368405"/>
    <lineage>
        <taxon>Bacteria</taxon>
        <taxon>Pseudomonadati</taxon>
        <taxon>Pseudomonadota</taxon>
        <taxon>Gammaproteobacteria</taxon>
        <taxon>Alteromonadales</taxon>
        <taxon>Alteromonadaceae</taxon>
        <taxon>Paraglaciecola</taxon>
    </lineage>
</organism>
<comment type="caution">
    <text evidence="1">The sequence shown here is derived from an EMBL/GenBank/DDBJ whole genome shotgun (WGS) entry which is preliminary data.</text>
</comment>
<sequence length="61" mass="6707">MSFSDTSTNSPFLNAVALKGSTLVLIRDCVITIFLVKLVSGDFEINNKDVGEVIKLIKIDY</sequence>
<reference evidence="1" key="1">
    <citation type="journal article" date="2014" name="Int. J. Syst. Evol. Microbiol.">
        <title>Complete genome sequence of Corynebacterium casei LMG S-19264T (=DSM 44701T), isolated from a smear-ripened cheese.</title>
        <authorList>
            <consortium name="US DOE Joint Genome Institute (JGI-PGF)"/>
            <person name="Walter F."/>
            <person name="Albersmeier A."/>
            <person name="Kalinowski J."/>
            <person name="Ruckert C."/>
        </authorList>
    </citation>
    <scope>NUCLEOTIDE SEQUENCE</scope>
    <source>
        <strain evidence="1">KCTC 32337</strain>
    </source>
</reference>
<evidence type="ECO:0000313" key="1">
    <source>
        <dbReference type="EMBL" id="GGZ66504.1"/>
    </source>
</evidence>
<gene>
    <name evidence="1" type="ORF">GCM10011274_26300</name>
</gene>
<dbReference type="EMBL" id="BMZC01000006">
    <property type="protein sequence ID" value="GGZ66504.1"/>
    <property type="molecule type" value="Genomic_DNA"/>
</dbReference>
<reference evidence="1" key="2">
    <citation type="submission" date="2020-09" db="EMBL/GenBank/DDBJ databases">
        <authorList>
            <person name="Sun Q."/>
            <person name="Kim S."/>
        </authorList>
    </citation>
    <scope>NUCLEOTIDE SEQUENCE</scope>
    <source>
        <strain evidence="1">KCTC 32337</strain>
    </source>
</reference>
<dbReference type="AlphaFoldDB" id="A0A8H9IH64"/>
<evidence type="ECO:0000313" key="2">
    <source>
        <dbReference type="Proteomes" id="UP000622604"/>
    </source>
</evidence>
<name>A0A8H9IH64_9ALTE</name>
<accession>A0A8H9IH64</accession>